<feature type="compositionally biased region" description="Basic and acidic residues" evidence="1">
    <location>
        <begin position="81"/>
        <end position="91"/>
    </location>
</feature>
<protein>
    <submittedName>
        <fullName evidence="2">Uncharacterized protein</fullName>
    </submittedName>
</protein>
<keyword evidence="3" id="KW-1185">Reference proteome</keyword>
<dbReference type="Proteomes" id="UP001190700">
    <property type="component" value="Unassembled WGS sequence"/>
</dbReference>
<reference evidence="2 3" key="1">
    <citation type="journal article" date="2015" name="Genome Biol. Evol.">
        <title>Comparative Genomics of a Bacterivorous Green Alga Reveals Evolutionary Causalities and Consequences of Phago-Mixotrophic Mode of Nutrition.</title>
        <authorList>
            <person name="Burns J.A."/>
            <person name="Paasch A."/>
            <person name="Narechania A."/>
            <person name="Kim E."/>
        </authorList>
    </citation>
    <scope>NUCLEOTIDE SEQUENCE [LARGE SCALE GENOMIC DNA]</scope>
    <source>
        <strain evidence="2 3">PLY_AMNH</strain>
    </source>
</reference>
<name>A0AAE0L1K9_9CHLO</name>
<organism evidence="2 3">
    <name type="scientific">Cymbomonas tetramitiformis</name>
    <dbReference type="NCBI Taxonomy" id="36881"/>
    <lineage>
        <taxon>Eukaryota</taxon>
        <taxon>Viridiplantae</taxon>
        <taxon>Chlorophyta</taxon>
        <taxon>Pyramimonadophyceae</taxon>
        <taxon>Pyramimonadales</taxon>
        <taxon>Pyramimonadaceae</taxon>
        <taxon>Cymbomonas</taxon>
    </lineage>
</organism>
<gene>
    <name evidence="2" type="ORF">CYMTET_23137</name>
</gene>
<dbReference type="EMBL" id="LGRX02011875">
    <property type="protein sequence ID" value="KAK3268355.1"/>
    <property type="molecule type" value="Genomic_DNA"/>
</dbReference>
<evidence type="ECO:0000313" key="2">
    <source>
        <dbReference type="EMBL" id="KAK3268355.1"/>
    </source>
</evidence>
<proteinExistence type="predicted"/>
<sequence length="97" mass="11155">MGLGVSWVRAPELSCCEGFKTRYMGLGVSWGIQATERSMKSLEDAQAKMTLLWNKYVAESEQQKMPKLMRTSSIRRRKLHQDRSKKLKEVHTVSATH</sequence>
<evidence type="ECO:0000313" key="3">
    <source>
        <dbReference type="Proteomes" id="UP001190700"/>
    </source>
</evidence>
<comment type="caution">
    <text evidence="2">The sequence shown here is derived from an EMBL/GenBank/DDBJ whole genome shotgun (WGS) entry which is preliminary data.</text>
</comment>
<accession>A0AAE0L1K9</accession>
<evidence type="ECO:0000256" key="1">
    <source>
        <dbReference type="SAM" id="MobiDB-lite"/>
    </source>
</evidence>
<feature type="region of interest" description="Disordered" evidence="1">
    <location>
        <begin position="67"/>
        <end position="97"/>
    </location>
</feature>
<dbReference type="AlphaFoldDB" id="A0AAE0L1K9"/>